<name>J9CYL2_9ZZZZ</name>
<comment type="caution">
    <text evidence="1">The sequence shown here is derived from an EMBL/GenBank/DDBJ whole genome shotgun (WGS) entry which is preliminary data.</text>
</comment>
<dbReference type="AlphaFoldDB" id="J9CYL2"/>
<evidence type="ECO:0000313" key="1">
    <source>
        <dbReference type="EMBL" id="EJX05356.1"/>
    </source>
</evidence>
<protein>
    <submittedName>
        <fullName evidence="1">Uncharacterized protein</fullName>
    </submittedName>
</protein>
<sequence length="38" mass="4151">MSNCQYAQSAGAVPRLRADSPGYDTVIRIRQAARVRAT</sequence>
<dbReference type="EMBL" id="AMCI01001496">
    <property type="protein sequence ID" value="EJX05356.1"/>
    <property type="molecule type" value="Genomic_DNA"/>
</dbReference>
<accession>J9CYL2</accession>
<gene>
    <name evidence="1" type="ORF">EVA_06536</name>
</gene>
<reference evidence="1" key="1">
    <citation type="journal article" date="2012" name="PLoS ONE">
        <title>Gene sets for utilization of primary and secondary nutrition supplies in the distal gut of endangered iberian lynx.</title>
        <authorList>
            <person name="Alcaide M."/>
            <person name="Messina E."/>
            <person name="Richter M."/>
            <person name="Bargiela R."/>
            <person name="Peplies J."/>
            <person name="Huws S.A."/>
            <person name="Newbold C.J."/>
            <person name="Golyshin P.N."/>
            <person name="Simon M.A."/>
            <person name="Lopez G."/>
            <person name="Yakimov M.M."/>
            <person name="Ferrer M."/>
        </authorList>
    </citation>
    <scope>NUCLEOTIDE SEQUENCE</scope>
</reference>
<organism evidence="1">
    <name type="scientific">gut metagenome</name>
    <dbReference type="NCBI Taxonomy" id="749906"/>
    <lineage>
        <taxon>unclassified sequences</taxon>
        <taxon>metagenomes</taxon>
        <taxon>organismal metagenomes</taxon>
    </lineage>
</organism>
<proteinExistence type="predicted"/>